<dbReference type="InterPro" id="IPR036291">
    <property type="entry name" value="NAD(P)-bd_dom_sf"/>
</dbReference>
<comment type="catalytic activity">
    <reaction evidence="5 6">
        <text>dTDP-beta-L-rhamnose + NADP(+) = dTDP-4-dehydro-beta-L-rhamnose + NADPH + H(+)</text>
        <dbReference type="Rhea" id="RHEA:21796"/>
        <dbReference type="ChEBI" id="CHEBI:15378"/>
        <dbReference type="ChEBI" id="CHEBI:57510"/>
        <dbReference type="ChEBI" id="CHEBI:57783"/>
        <dbReference type="ChEBI" id="CHEBI:58349"/>
        <dbReference type="ChEBI" id="CHEBI:62830"/>
        <dbReference type="EC" id="1.1.1.133"/>
    </reaction>
</comment>
<accession>A0A2K9NKQ4</accession>
<keyword evidence="7" id="KW-0614">Plasmid</keyword>
<geneLocation type="plasmid" evidence="7 8">
    <name>unnamed1</name>
</geneLocation>
<keyword evidence="8" id="KW-1185">Reference proteome</keyword>
<dbReference type="PANTHER" id="PTHR10491:SF4">
    <property type="entry name" value="METHIONINE ADENOSYLTRANSFERASE 2 SUBUNIT BETA"/>
    <property type="match status" value="1"/>
</dbReference>
<reference evidence="7 8" key="1">
    <citation type="submission" date="2017-12" db="EMBL/GenBank/DDBJ databases">
        <title>Genomes of bacteria within cyanobacterial aggregates.</title>
        <authorList>
            <person name="Cai H."/>
        </authorList>
    </citation>
    <scope>NUCLEOTIDE SEQUENCE [LARGE SCALE GENOMIC DNA]</scope>
    <source>
        <strain evidence="7 8">TH16</strain>
        <plasmid evidence="7 8">unnamed1</plasmid>
    </source>
</reference>
<evidence type="ECO:0000256" key="5">
    <source>
        <dbReference type="ARBA" id="ARBA00048200"/>
    </source>
</evidence>
<dbReference type="InterPro" id="IPR005913">
    <property type="entry name" value="dTDP_dehydrorham_reduct"/>
</dbReference>
<dbReference type="GO" id="GO:0019305">
    <property type="term" value="P:dTDP-rhamnose biosynthetic process"/>
    <property type="evidence" value="ECO:0007669"/>
    <property type="project" value="UniProtKB-UniPathway"/>
</dbReference>
<evidence type="ECO:0000313" key="7">
    <source>
        <dbReference type="EMBL" id="AUN33631.1"/>
    </source>
</evidence>
<keyword evidence="6" id="KW-0521">NADP</keyword>
<dbReference type="EMBL" id="CP025613">
    <property type="protein sequence ID" value="AUN33631.1"/>
    <property type="molecule type" value="Genomic_DNA"/>
</dbReference>
<dbReference type="KEGG" id="ncb:C0V82_21765"/>
<dbReference type="Gene3D" id="3.90.25.10">
    <property type="entry name" value="UDP-galactose 4-epimerase, domain 1"/>
    <property type="match status" value="1"/>
</dbReference>
<dbReference type="Pfam" id="PF04321">
    <property type="entry name" value="RmlD_sub_bind"/>
    <property type="match status" value="1"/>
</dbReference>
<dbReference type="NCBIfam" id="TIGR01214">
    <property type="entry name" value="rmlD"/>
    <property type="match status" value="1"/>
</dbReference>
<gene>
    <name evidence="7" type="primary">rfbD</name>
    <name evidence="7" type="ORF">C0V82_21765</name>
</gene>
<evidence type="ECO:0000256" key="4">
    <source>
        <dbReference type="ARBA" id="ARBA00017099"/>
    </source>
</evidence>
<evidence type="ECO:0000256" key="2">
    <source>
        <dbReference type="ARBA" id="ARBA00010944"/>
    </source>
</evidence>
<dbReference type="RefSeq" id="WP_102115139.1">
    <property type="nucleotide sequence ID" value="NZ_BMGN01000001.1"/>
</dbReference>
<dbReference type="Proteomes" id="UP000234752">
    <property type="component" value="Plasmid unnamed1"/>
</dbReference>
<dbReference type="SUPFAM" id="SSF51735">
    <property type="entry name" value="NAD(P)-binding Rossmann-fold domains"/>
    <property type="match status" value="1"/>
</dbReference>
<protein>
    <recommendedName>
        <fullName evidence="4 6">dTDP-4-dehydrorhamnose reductase</fullName>
        <ecNumber evidence="3 6">1.1.1.133</ecNumber>
    </recommendedName>
</protein>
<dbReference type="InterPro" id="IPR029903">
    <property type="entry name" value="RmlD-like-bd"/>
</dbReference>
<proteinExistence type="inferred from homology"/>
<name>A0A2K9NKQ4_9PROT</name>
<organism evidence="7 8">
    <name type="scientific">Niveispirillum cyanobacteriorum</name>
    <dbReference type="NCBI Taxonomy" id="1612173"/>
    <lineage>
        <taxon>Bacteria</taxon>
        <taxon>Pseudomonadati</taxon>
        <taxon>Pseudomonadota</taxon>
        <taxon>Alphaproteobacteria</taxon>
        <taxon>Rhodospirillales</taxon>
        <taxon>Azospirillaceae</taxon>
        <taxon>Niveispirillum</taxon>
    </lineage>
</organism>
<evidence type="ECO:0000256" key="6">
    <source>
        <dbReference type="RuleBase" id="RU364082"/>
    </source>
</evidence>
<dbReference type="PANTHER" id="PTHR10491">
    <property type="entry name" value="DTDP-4-DEHYDRORHAMNOSE REDUCTASE"/>
    <property type="match status" value="1"/>
</dbReference>
<comment type="function">
    <text evidence="6">Catalyzes the reduction of dTDP-6-deoxy-L-lyxo-4-hexulose to yield dTDP-L-rhamnose.</text>
</comment>
<dbReference type="CDD" id="cd05254">
    <property type="entry name" value="dTDP_HR_like_SDR_e"/>
    <property type="match status" value="1"/>
</dbReference>
<sequence>MHILVFGRGGQLALAMQDQGTKTGHRVTCLGRESLSIADEAAVAGAIAAHKPDLIVNAAAYTAVDKAESEPDQAFAVNRDGTRHIAAAARQADIPFIHVSTDYVFEGGGDRPWREDDATGPLGVYGASKLAGELSIAELGKARNATLRTSWVFSPYGANFVRTMLRLGADRPELRVVADQRGRPTAAHDIADAILLMAPFVADGSAHGIYHFGGAEPTNWHAFAEAVFASAARHGRPIPVVKPISTAEYPTPAKRPANSVLDCSRYLALPGAHLPDWRVGLDRAVDALVAAG</sequence>
<evidence type="ECO:0000256" key="3">
    <source>
        <dbReference type="ARBA" id="ARBA00012929"/>
    </source>
</evidence>
<comment type="similarity">
    <text evidence="2 6">Belongs to the dTDP-4-dehydrorhamnose reductase family.</text>
</comment>
<comment type="cofactor">
    <cofactor evidence="6">
        <name>Mg(2+)</name>
        <dbReference type="ChEBI" id="CHEBI:18420"/>
    </cofactor>
    <text evidence="6">Binds 1 Mg(2+) ion per monomer.</text>
</comment>
<comment type="pathway">
    <text evidence="1 6">Carbohydrate biosynthesis; dTDP-L-rhamnose biosynthesis.</text>
</comment>
<evidence type="ECO:0000256" key="1">
    <source>
        <dbReference type="ARBA" id="ARBA00004781"/>
    </source>
</evidence>
<dbReference type="OrthoDB" id="9803892at2"/>
<dbReference type="Gene3D" id="3.40.50.720">
    <property type="entry name" value="NAD(P)-binding Rossmann-like Domain"/>
    <property type="match status" value="1"/>
</dbReference>
<dbReference type="GO" id="GO:0008831">
    <property type="term" value="F:dTDP-4-dehydrorhamnose reductase activity"/>
    <property type="evidence" value="ECO:0007669"/>
    <property type="project" value="UniProtKB-EC"/>
</dbReference>
<evidence type="ECO:0000313" key="8">
    <source>
        <dbReference type="Proteomes" id="UP000234752"/>
    </source>
</evidence>
<dbReference type="AlphaFoldDB" id="A0A2K9NKQ4"/>
<dbReference type="UniPathway" id="UPA00124"/>
<dbReference type="EC" id="1.1.1.133" evidence="3 6"/>
<keyword evidence="6" id="KW-0560">Oxidoreductase</keyword>